<dbReference type="EMBL" id="AJIL01000105">
    <property type="protein sequence ID" value="KNE94966.1"/>
    <property type="molecule type" value="Genomic_DNA"/>
</dbReference>
<protein>
    <submittedName>
        <fullName evidence="2">Uncharacterized protein</fullName>
    </submittedName>
</protein>
<name>A0A0L0V719_9BASI</name>
<feature type="region of interest" description="Disordered" evidence="1">
    <location>
        <begin position="151"/>
        <end position="176"/>
    </location>
</feature>
<dbReference type="Proteomes" id="UP000054564">
    <property type="component" value="Unassembled WGS sequence"/>
</dbReference>
<feature type="compositionally biased region" description="Basic and acidic residues" evidence="1">
    <location>
        <begin position="1"/>
        <end position="13"/>
    </location>
</feature>
<sequence length="176" mass="18673">MASAKARECDHTMPPRSRGRPHPACRGKAGMVVSPEEEPRRCAGSLATTLARGLSAHRRCRITSEKNLSRIPPARGNRGSPEEGPPQWAVTLETGRDAARCCRVSMSGKQAGYMSAKKTWTLARGPSASAERESPSANGCSVDRLMGQPRLIANSGCDPQPLGKSALQPARVVTGS</sequence>
<evidence type="ECO:0000313" key="3">
    <source>
        <dbReference type="Proteomes" id="UP000054564"/>
    </source>
</evidence>
<feature type="region of interest" description="Disordered" evidence="1">
    <location>
        <begin position="63"/>
        <end position="88"/>
    </location>
</feature>
<proteinExistence type="predicted"/>
<dbReference type="AlphaFoldDB" id="A0A0L0V719"/>
<accession>A0A0L0V719</accession>
<feature type="region of interest" description="Disordered" evidence="1">
    <location>
        <begin position="124"/>
        <end position="143"/>
    </location>
</feature>
<feature type="region of interest" description="Disordered" evidence="1">
    <location>
        <begin position="1"/>
        <end position="39"/>
    </location>
</feature>
<keyword evidence="3" id="KW-1185">Reference proteome</keyword>
<organism evidence="2 3">
    <name type="scientific">Puccinia striiformis f. sp. tritici PST-78</name>
    <dbReference type="NCBI Taxonomy" id="1165861"/>
    <lineage>
        <taxon>Eukaryota</taxon>
        <taxon>Fungi</taxon>
        <taxon>Dikarya</taxon>
        <taxon>Basidiomycota</taxon>
        <taxon>Pucciniomycotina</taxon>
        <taxon>Pucciniomycetes</taxon>
        <taxon>Pucciniales</taxon>
        <taxon>Pucciniaceae</taxon>
        <taxon>Puccinia</taxon>
    </lineage>
</organism>
<reference evidence="3" key="1">
    <citation type="submission" date="2014-03" db="EMBL/GenBank/DDBJ databases">
        <title>The Genome Sequence of Puccinia striiformis f. sp. tritici PST-78.</title>
        <authorList>
            <consortium name="The Broad Institute Genome Sequencing Platform"/>
            <person name="Cuomo C."/>
            <person name="Hulbert S."/>
            <person name="Chen X."/>
            <person name="Walker B."/>
            <person name="Young S.K."/>
            <person name="Zeng Q."/>
            <person name="Gargeya S."/>
            <person name="Fitzgerald M."/>
            <person name="Haas B."/>
            <person name="Abouelleil A."/>
            <person name="Alvarado L."/>
            <person name="Arachchi H.M."/>
            <person name="Berlin A.M."/>
            <person name="Chapman S.B."/>
            <person name="Goldberg J."/>
            <person name="Griggs A."/>
            <person name="Gujja S."/>
            <person name="Hansen M."/>
            <person name="Howarth C."/>
            <person name="Imamovic A."/>
            <person name="Larimer J."/>
            <person name="McCowan C."/>
            <person name="Montmayeur A."/>
            <person name="Murphy C."/>
            <person name="Neiman D."/>
            <person name="Pearson M."/>
            <person name="Priest M."/>
            <person name="Roberts A."/>
            <person name="Saif S."/>
            <person name="Shea T."/>
            <person name="Sisk P."/>
            <person name="Sykes S."/>
            <person name="Wortman J."/>
            <person name="Nusbaum C."/>
            <person name="Birren B."/>
        </authorList>
    </citation>
    <scope>NUCLEOTIDE SEQUENCE [LARGE SCALE GENOMIC DNA]</scope>
    <source>
        <strain evidence="3">race PST-78</strain>
    </source>
</reference>
<evidence type="ECO:0000256" key="1">
    <source>
        <dbReference type="SAM" id="MobiDB-lite"/>
    </source>
</evidence>
<evidence type="ECO:0000313" key="2">
    <source>
        <dbReference type="EMBL" id="KNE94966.1"/>
    </source>
</evidence>
<gene>
    <name evidence="2" type="ORF">PSTG_11665</name>
</gene>
<comment type="caution">
    <text evidence="2">The sequence shown here is derived from an EMBL/GenBank/DDBJ whole genome shotgun (WGS) entry which is preliminary data.</text>
</comment>